<dbReference type="SUPFAM" id="SSF54534">
    <property type="entry name" value="FKBP-like"/>
    <property type="match status" value="1"/>
</dbReference>
<dbReference type="Pfam" id="PF00254">
    <property type="entry name" value="FKBP_C"/>
    <property type="match status" value="1"/>
</dbReference>
<protein>
    <recommendedName>
        <fullName evidence="10">Peptidyl-prolyl cis-trans isomerase</fullName>
        <ecNumber evidence="10">5.2.1.8</ecNumber>
    </recommendedName>
</protein>
<dbReference type="InterPro" id="IPR048261">
    <property type="entry name" value="SlpA/SlyD-like_ins_sf"/>
</dbReference>
<accession>A0A098YU12</accession>
<sequence>MEKKKNQFIAVTYQLYTLNNNKKELVEEATAEVPFQFISGFGITLDHFENQLIDLQQGDEFNIKLTPEQAYGSFKEKNIFDLEKEIFTVNGKFDEENIYEGAVVPLQNEEGTRFMARVMDISDASVKVDLNHPLAGKELEFNGKVIENREATNEEIAAMVSQMSGGGCQCGGGCGGGCCHDSNGCGGHC</sequence>
<dbReference type="GO" id="GO:0005737">
    <property type="term" value="C:cytoplasm"/>
    <property type="evidence" value="ECO:0007669"/>
    <property type="project" value="UniProtKB-SubCell"/>
</dbReference>
<reference evidence="12 13" key="1">
    <citation type="submission" date="2014-07" db="EMBL/GenBank/DDBJ databases">
        <authorList>
            <person name="McCorrison J."/>
            <person name="Sanka R."/>
            <person name="Torralba M."/>
            <person name="Gillis M."/>
            <person name="Haft D.H."/>
            <person name="Methe B."/>
            <person name="Sutton G."/>
            <person name="Nelson K.E."/>
        </authorList>
    </citation>
    <scope>NUCLEOTIDE SEQUENCE [LARGE SCALE GENOMIC DNA]</scope>
    <source>
        <strain evidence="12 13">S9-PR14</strain>
    </source>
</reference>
<evidence type="ECO:0000256" key="3">
    <source>
        <dbReference type="ARBA" id="ARBA00006577"/>
    </source>
</evidence>
<feature type="domain" description="PPIase FKBP-type" evidence="11">
    <location>
        <begin position="6"/>
        <end position="73"/>
    </location>
</feature>
<evidence type="ECO:0000256" key="1">
    <source>
        <dbReference type="ARBA" id="ARBA00000971"/>
    </source>
</evidence>
<evidence type="ECO:0000256" key="10">
    <source>
        <dbReference type="RuleBase" id="RU003915"/>
    </source>
</evidence>
<gene>
    <name evidence="12" type="ORF">HMPREF9304_01855</name>
</gene>
<comment type="similarity">
    <text evidence="3 10">Belongs to the FKBP-type PPIase family.</text>
</comment>
<proteinExistence type="inferred from homology"/>
<dbReference type="GO" id="GO:0042026">
    <property type="term" value="P:protein refolding"/>
    <property type="evidence" value="ECO:0007669"/>
    <property type="project" value="UniProtKB-ARBA"/>
</dbReference>
<keyword evidence="4" id="KW-0963">Cytoplasm</keyword>
<dbReference type="AlphaFoldDB" id="A0A098YU12"/>
<evidence type="ECO:0000256" key="2">
    <source>
        <dbReference type="ARBA" id="ARBA00004496"/>
    </source>
</evidence>
<evidence type="ECO:0000256" key="9">
    <source>
        <dbReference type="PROSITE-ProRule" id="PRU00277"/>
    </source>
</evidence>
<dbReference type="EC" id="5.2.1.8" evidence="10"/>
<evidence type="ECO:0000259" key="11">
    <source>
        <dbReference type="PROSITE" id="PS50059"/>
    </source>
</evidence>
<dbReference type="Gene3D" id="2.40.10.330">
    <property type="match status" value="1"/>
</dbReference>
<evidence type="ECO:0000256" key="8">
    <source>
        <dbReference type="ARBA" id="ARBA00037071"/>
    </source>
</evidence>
<dbReference type="RefSeq" id="WP_036926107.1">
    <property type="nucleotide sequence ID" value="NZ_JRPQ01000045.1"/>
</dbReference>
<dbReference type="Proteomes" id="UP000029723">
    <property type="component" value="Unassembled WGS sequence"/>
</dbReference>
<organism evidence="12 13">
    <name type="scientific">Hoylesella timonensis S9-PR14</name>
    <dbReference type="NCBI Taxonomy" id="1401062"/>
    <lineage>
        <taxon>Bacteria</taxon>
        <taxon>Pseudomonadati</taxon>
        <taxon>Bacteroidota</taxon>
        <taxon>Bacteroidia</taxon>
        <taxon>Bacteroidales</taxon>
        <taxon>Prevotellaceae</taxon>
        <taxon>Hoylesella</taxon>
    </lineage>
</organism>
<dbReference type="InterPro" id="IPR046357">
    <property type="entry name" value="PPIase_dom_sf"/>
</dbReference>
<dbReference type="GO" id="GO:0003755">
    <property type="term" value="F:peptidyl-prolyl cis-trans isomerase activity"/>
    <property type="evidence" value="ECO:0007669"/>
    <property type="project" value="UniProtKB-UniRule"/>
</dbReference>
<evidence type="ECO:0000313" key="13">
    <source>
        <dbReference type="Proteomes" id="UP000029723"/>
    </source>
</evidence>
<dbReference type="OrthoDB" id="9808891at2"/>
<dbReference type="Gene3D" id="3.10.50.40">
    <property type="match status" value="1"/>
</dbReference>
<evidence type="ECO:0000256" key="5">
    <source>
        <dbReference type="ARBA" id="ARBA00023110"/>
    </source>
</evidence>
<keyword evidence="6" id="KW-0143">Chaperone</keyword>
<dbReference type="PROSITE" id="PS50059">
    <property type="entry name" value="FKBP_PPIASE"/>
    <property type="match status" value="1"/>
</dbReference>
<evidence type="ECO:0000256" key="6">
    <source>
        <dbReference type="ARBA" id="ARBA00023186"/>
    </source>
</evidence>
<comment type="catalytic activity">
    <reaction evidence="1 9 10">
        <text>[protein]-peptidylproline (omega=180) = [protein]-peptidylproline (omega=0)</text>
        <dbReference type="Rhea" id="RHEA:16237"/>
        <dbReference type="Rhea" id="RHEA-COMP:10747"/>
        <dbReference type="Rhea" id="RHEA-COMP:10748"/>
        <dbReference type="ChEBI" id="CHEBI:83833"/>
        <dbReference type="ChEBI" id="CHEBI:83834"/>
        <dbReference type="EC" id="5.2.1.8"/>
    </reaction>
</comment>
<dbReference type="EMBL" id="JRPQ01000045">
    <property type="protein sequence ID" value="KGI22889.1"/>
    <property type="molecule type" value="Genomic_DNA"/>
</dbReference>
<evidence type="ECO:0000256" key="4">
    <source>
        <dbReference type="ARBA" id="ARBA00022490"/>
    </source>
</evidence>
<dbReference type="InterPro" id="IPR001179">
    <property type="entry name" value="PPIase_FKBP_dom"/>
</dbReference>
<keyword evidence="5 9" id="KW-0697">Rotamase</keyword>
<keyword evidence="7 9" id="KW-0413">Isomerase</keyword>
<dbReference type="PANTHER" id="PTHR47861:SF3">
    <property type="entry name" value="FKBP-TYPE PEPTIDYL-PROLYL CIS-TRANS ISOMERASE SLYD"/>
    <property type="match status" value="1"/>
</dbReference>
<evidence type="ECO:0000256" key="7">
    <source>
        <dbReference type="ARBA" id="ARBA00023235"/>
    </source>
</evidence>
<comment type="subcellular location">
    <subcellularLocation>
        <location evidence="2">Cytoplasm</location>
    </subcellularLocation>
</comment>
<name>A0A098YU12_9BACT</name>
<comment type="function">
    <text evidence="8">Also involved in hydrogenase metallocenter assembly, probably by participating in the nickel insertion step. This function in hydrogenase biosynthesis requires chaperone activity and the presence of the metal-binding domain, but not PPIase activity.</text>
</comment>
<comment type="caution">
    <text evidence="12">The sequence shown here is derived from an EMBL/GenBank/DDBJ whole genome shotgun (WGS) entry which is preliminary data.</text>
</comment>
<evidence type="ECO:0000313" key="12">
    <source>
        <dbReference type="EMBL" id="KGI22889.1"/>
    </source>
</evidence>
<dbReference type="PANTHER" id="PTHR47861">
    <property type="entry name" value="FKBP-TYPE PEPTIDYL-PROLYL CIS-TRANS ISOMERASE SLYD"/>
    <property type="match status" value="1"/>
</dbReference>